<evidence type="ECO:0000313" key="3">
    <source>
        <dbReference type="Proteomes" id="UP000315700"/>
    </source>
</evidence>
<accession>A0A517SKC4</accession>
<dbReference type="AlphaFoldDB" id="A0A517SKC4"/>
<dbReference type="PROSITE" id="PS51257">
    <property type="entry name" value="PROKAR_LIPOPROTEIN"/>
    <property type="match status" value="1"/>
</dbReference>
<dbReference type="InParanoid" id="A0A517SKC4"/>
<name>A0A517SKC4_9PLAN</name>
<evidence type="ECO:0000256" key="1">
    <source>
        <dbReference type="SAM" id="SignalP"/>
    </source>
</evidence>
<dbReference type="KEGG" id="ccos:Pan44_46240"/>
<keyword evidence="1" id="KW-0732">Signal</keyword>
<organism evidence="2 3">
    <name type="scientific">Caulifigura coniformis</name>
    <dbReference type="NCBI Taxonomy" id="2527983"/>
    <lineage>
        <taxon>Bacteria</taxon>
        <taxon>Pseudomonadati</taxon>
        <taxon>Planctomycetota</taxon>
        <taxon>Planctomycetia</taxon>
        <taxon>Planctomycetales</taxon>
        <taxon>Planctomycetaceae</taxon>
        <taxon>Caulifigura</taxon>
    </lineage>
</organism>
<protein>
    <submittedName>
        <fullName evidence="2">Uncharacterized protein</fullName>
    </submittedName>
</protein>
<feature type="signal peptide" evidence="1">
    <location>
        <begin position="1"/>
        <end position="25"/>
    </location>
</feature>
<dbReference type="Proteomes" id="UP000315700">
    <property type="component" value="Chromosome"/>
</dbReference>
<keyword evidence="3" id="KW-1185">Reference proteome</keyword>
<gene>
    <name evidence="2" type="ORF">Pan44_46240</name>
</gene>
<dbReference type="EMBL" id="CP036271">
    <property type="protein sequence ID" value="QDT56568.1"/>
    <property type="molecule type" value="Genomic_DNA"/>
</dbReference>
<evidence type="ECO:0000313" key="2">
    <source>
        <dbReference type="EMBL" id="QDT56568.1"/>
    </source>
</evidence>
<dbReference type="OrthoDB" id="260790at2"/>
<sequence length="390" mass="43584" precursor="true">MRVFTRTTSLVLASCVLLLTGSTIVACPFCPAPEPALSERLALAEAVALARWIETPGSKGKSTVPSRVAFSVITVTRAGGGVAVDRTISLDRPKTGQPGDLFLLTGVKQRTFQWDTPVVMTPAAFRYVNEAPARDLPAARRLPYYLEHLEHPDSIVANDAFSEFAAAAYSDVKPVAPRFSAEKLKNWIARQETQQTRVGFYGMMLGLCGTKTDAEFLKTEIDKPAEAYRLGLDGMMAGYVLLTGDEGVALLEDRIRQRPNNDRFTEAYASMQTLRFLWQYAPERASRTRLQRAMRFAIERPELADLAIKDLTRWEDWELMPWLVGYYDSPGENAALKRRAIAQYLIALSQKRAPQNDAVLATQIETAKKHLDELKAKDPKVLSDAKKYFF</sequence>
<reference evidence="2 3" key="1">
    <citation type="submission" date="2019-02" db="EMBL/GenBank/DDBJ databases">
        <title>Deep-cultivation of Planctomycetes and their phenomic and genomic characterization uncovers novel biology.</title>
        <authorList>
            <person name="Wiegand S."/>
            <person name="Jogler M."/>
            <person name="Boedeker C."/>
            <person name="Pinto D."/>
            <person name="Vollmers J."/>
            <person name="Rivas-Marin E."/>
            <person name="Kohn T."/>
            <person name="Peeters S.H."/>
            <person name="Heuer A."/>
            <person name="Rast P."/>
            <person name="Oberbeckmann S."/>
            <person name="Bunk B."/>
            <person name="Jeske O."/>
            <person name="Meyerdierks A."/>
            <person name="Storesund J.E."/>
            <person name="Kallscheuer N."/>
            <person name="Luecker S."/>
            <person name="Lage O.M."/>
            <person name="Pohl T."/>
            <person name="Merkel B.J."/>
            <person name="Hornburger P."/>
            <person name="Mueller R.-W."/>
            <person name="Bruemmer F."/>
            <person name="Labrenz M."/>
            <person name="Spormann A.M."/>
            <person name="Op den Camp H."/>
            <person name="Overmann J."/>
            <person name="Amann R."/>
            <person name="Jetten M.S.M."/>
            <person name="Mascher T."/>
            <person name="Medema M.H."/>
            <person name="Devos D.P."/>
            <person name="Kaster A.-K."/>
            <person name="Ovreas L."/>
            <person name="Rohde M."/>
            <person name="Galperin M.Y."/>
            <person name="Jogler C."/>
        </authorList>
    </citation>
    <scope>NUCLEOTIDE SEQUENCE [LARGE SCALE GENOMIC DNA]</scope>
    <source>
        <strain evidence="2 3">Pan44</strain>
    </source>
</reference>
<feature type="chain" id="PRO_5021892790" evidence="1">
    <location>
        <begin position="26"/>
        <end position="390"/>
    </location>
</feature>
<dbReference type="RefSeq" id="WP_145034031.1">
    <property type="nucleotide sequence ID" value="NZ_CP036271.1"/>
</dbReference>
<proteinExistence type="predicted"/>